<evidence type="ECO:0000256" key="2">
    <source>
        <dbReference type="ARBA" id="ARBA00009773"/>
    </source>
</evidence>
<feature type="transmembrane region" description="Helical" evidence="7">
    <location>
        <begin position="328"/>
        <end position="356"/>
    </location>
</feature>
<keyword evidence="5 7" id="KW-0472">Membrane</keyword>
<keyword evidence="4 7" id="KW-1133">Transmembrane helix</keyword>
<comment type="subcellular location">
    <subcellularLocation>
        <location evidence="1">Membrane</location>
        <topology evidence="1">Multi-pass membrane protein</topology>
    </subcellularLocation>
</comment>
<evidence type="ECO:0000256" key="5">
    <source>
        <dbReference type="ARBA" id="ARBA00023136"/>
    </source>
</evidence>
<feature type="transmembrane region" description="Helical" evidence="7">
    <location>
        <begin position="42"/>
        <end position="67"/>
    </location>
</feature>
<evidence type="ECO:0000256" key="4">
    <source>
        <dbReference type="ARBA" id="ARBA00022989"/>
    </source>
</evidence>
<dbReference type="Pfam" id="PF01594">
    <property type="entry name" value="AI-2E_transport"/>
    <property type="match status" value="1"/>
</dbReference>
<keyword evidence="3 7" id="KW-0812">Transmembrane</keyword>
<feature type="transmembrane region" description="Helical" evidence="7">
    <location>
        <begin position="88"/>
        <end position="108"/>
    </location>
</feature>
<feature type="region of interest" description="Disordered" evidence="6">
    <location>
        <begin position="377"/>
        <end position="403"/>
    </location>
</feature>
<evidence type="ECO:0000256" key="6">
    <source>
        <dbReference type="SAM" id="MobiDB-lite"/>
    </source>
</evidence>
<feature type="transmembrane region" description="Helical" evidence="7">
    <location>
        <begin position="232"/>
        <end position="254"/>
    </location>
</feature>
<dbReference type="RefSeq" id="WP_378046728.1">
    <property type="nucleotide sequence ID" value="NZ_JBHMDN010000012.1"/>
</dbReference>
<feature type="transmembrane region" description="Helical" evidence="7">
    <location>
        <begin position="174"/>
        <end position="196"/>
    </location>
</feature>
<proteinExistence type="inferred from homology"/>
<keyword evidence="9" id="KW-1185">Reference proteome</keyword>
<name>A0ABW2F3H0_9BACL</name>
<dbReference type="PANTHER" id="PTHR21716:SF69">
    <property type="entry name" value="TRANSPORT PROTEIN YUBA-RELATED"/>
    <property type="match status" value="1"/>
</dbReference>
<evidence type="ECO:0000313" key="8">
    <source>
        <dbReference type="EMBL" id="MFC7146956.1"/>
    </source>
</evidence>
<evidence type="ECO:0000313" key="9">
    <source>
        <dbReference type="Proteomes" id="UP001596378"/>
    </source>
</evidence>
<feature type="transmembrane region" description="Helical" evidence="7">
    <location>
        <begin position="20"/>
        <end position="36"/>
    </location>
</feature>
<comment type="caution">
    <text evidence="8">The sequence shown here is derived from an EMBL/GenBank/DDBJ whole genome shotgun (WGS) entry which is preliminary data.</text>
</comment>
<dbReference type="Proteomes" id="UP001596378">
    <property type="component" value="Unassembled WGS sequence"/>
</dbReference>
<sequence>MQSARKLSDGLKGLIDRKFVLFLVVILLIGLNILVLDKISYVFHPFIVVLETVFLPFMLTGVVYYLLNPIVDYLERLKIKRVYSIVGLYLVILTVLTLIVMKVVPLLSQQISSLIVQFPTYSQDAQLKFEELIGNEYFNQLQNMLGIDTAKVVDDFSERASAILSNAWSGIGSLVGKITETVLAIITVPFILFYLLKDRKKLAPFVLGFVPSRLRNRSFGVMLEMNHQVSSYIRGQIIVSACIGVLLYIGYLIIGLDYSLVLAVIAACTSIVPYLGPAIAITPALIVAMMTSPIMLLKMIVIWTIVQLVEGKFISPQIMGKSMHVHPITIIFVIITAGNLFGMLGIILAVPGYAILKVICTHLFRWFKQRTRLYEEASPAPAASPPQGTADPADSVDSINPAE</sequence>
<evidence type="ECO:0000256" key="3">
    <source>
        <dbReference type="ARBA" id="ARBA00022692"/>
    </source>
</evidence>
<reference evidence="9" key="1">
    <citation type="journal article" date="2019" name="Int. J. Syst. Evol. Microbiol.">
        <title>The Global Catalogue of Microorganisms (GCM) 10K type strain sequencing project: providing services to taxonomists for standard genome sequencing and annotation.</title>
        <authorList>
            <consortium name="The Broad Institute Genomics Platform"/>
            <consortium name="The Broad Institute Genome Sequencing Center for Infectious Disease"/>
            <person name="Wu L."/>
            <person name="Ma J."/>
        </authorList>
    </citation>
    <scope>NUCLEOTIDE SEQUENCE [LARGE SCALE GENOMIC DNA]</scope>
    <source>
        <strain evidence="9">KCTC 12907</strain>
    </source>
</reference>
<protein>
    <submittedName>
        <fullName evidence="8">AI-2E family transporter</fullName>
    </submittedName>
</protein>
<accession>A0ABW2F3H0</accession>
<feature type="transmembrane region" description="Helical" evidence="7">
    <location>
        <begin position="260"/>
        <end position="277"/>
    </location>
</feature>
<organism evidence="8 9">
    <name type="scientific">Cohnella cellulosilytica</name>
    <dbReference type="NCBI Taxonomy" id="986710"/>
    <lineage>
        <taxon>Bacteria</taxon>
        <taxon>Bacillati</taxon>
        <taxon>Bacillota</taxon>
        <taxon>Bacilli</taxon>
        <taxon>Bacillales</taxon>
        <taxon>Paenibacillaceae</taxon>
        <taxon>Cohnella</taxon>
    </lineage>
</organism>
<feature type="transmembrane region" description="Helical" evidence="7">
    <location>
        <begin position="284"/>
        <end position="308"/>
    </location>
</feature>
<comment type="similarity">
    <text evidence="2">Belongs to the autoinducer-2 exporter (AI-2E) (TC 2.A.86) family.</text>
</comment>
<evidence type="ECO:0000256" key="1">
    <source>
        <dbReference type="ARBA" id="ARBA00004141"/>
    </source>
</evidence>
<dbReference type="InterPro" id="IPR002549">
    <property type="entry name" value="AI-2E-like"/>
</dbReference>
<dbReference type="EMBL" id="JBHTAI010000001">
    <property type="protein sequence ID" value="MFC7146956.1"/>
    <property type="molecule type" value="Genomic_DNA"/>
</dbReference>
<gene>
    <name evidence="8" type="ORF">ACFQMJ_00300</name>
</gene>
<dbReference type="PANTHER" id="PTHR21716">
    <property type="entry name" value="TRANSMEMBRANE PROTEIN"/>
    <property type="match status" value="1"/>
</dbReference>
<evidence type="ECO:0000256" key="7">
    <source>
        <dbReference type="SAM" id="Phobius"/>
    </source>
</evidence>